<feature type="non-terminal residue" evidence="4">
    <location>
        <position position="67"/>
    </location>
</feature>
<feature type="domain" description="Sushi" evidence="3">
    <location>
        <begin position="3"/>
        <end position="67"/>
    </location>
</feature>
<sequence length="67" mass="7202">PLVECGAPPALAGVVYDGDVANRKVGAQLTFACRPPYQLVGRSTFEDRSIRCTMDGSWDLGDLRCEG</sequence>
<dbReference type="SUPFAM" id="SSF57535">
    <property type="entry name" value="Complement control module/SCR domain"/>
    <property type="match status" value="1"/>
</dbReference>
<organism evidence="4 5">
    <name type="scientific">Pristionchus fissidentatus</name>
    <dbReference type="NCBI Taxonomy" id="1538716"/>
    <lineage>
        <taxon>Eukaryota</taxon>
        <taxon>Metazoa</taxon>
        <taxon>Ecdysozoa</taxon>
        <taxon>Nematoda</taxon>
        <taxon>Chromadorea</taxon>
        <taxon>Rhabditida</taxon>
        <taxon>Rhabditina</taxon>
        <taxon>Diplogasteromorpha</taxon>
        <taxon>Diplogasteroidea</taxon>
        <taxon>Neodiplogasteridae</taxon>
        <taxon>Pristionchus</taxon>
    </lineage>
</organism>
<dbReference type="CDD" id="cd00033">
    <property type="entry name" value="CCP"/>
    <property type="match status" value="1"/>
</dbReference>
<evidence type="ECO:0000256" key="2">
    <source>
        <dbReference type="PROSITE-ProRule" id="PRU00302"/>
    </source>
</evidence>
<accession>A0AAV5W0A3</accession>
<dbReference type="AlphaFoldDB" id="A0AAV5W0A3"/>
<comment type="caution">
    <text evidence="2">Lacks conserved residue(s) required for the propagation of feature annotation.</text>
</comment>
<dbReference type="Proteomes" id="UP001432322">
    <property type="component" value="Unassembled WGS sequence"/>
</dbReference>
<keyword evidence="5" id="KW-1185">Reference proteome</keyword>
<evidence type="ECO:0000259" key="3">
    <source>
        <dbReference type="PROSITE" id="PS50923"/>
    </source>
</evidence>
<evidence type="ECO:0000256" key="1">
    <source>
        <dbReference type="ARBA" id="ARBA00023157"/>
    </source>
</evidence>
<evidence type="ECO:0000313" key="5">
    <source>
        <dbReference type="Proteomes" id="UP001432322"/>
    </source>
</evidence>
<dbReference type="InterPro" id="IPR035976">
    <property type="entry name" value="Sushi/SCR/CCP_sf"/>
</dbReference>
<keyword evidence="2" id="KW-0768">Sushi</keyword>
<dbReference type="Pfam" id="PF00084">
    <property type="entry name" value="Sushi"/>
    <property type="match status" value="1"/>
</dbReference>
<feature type="non-terminal residue" evidence="4">
    <location>
        <position position="1"/>
    </location>
</feature>
<keyword evidence="1" id="KW-1015">Disulfide bond</keyword>
<dbReference type="EMBL" id="BTSY01000004">
    <property type="protein sequence ID" value="GMT25309.1"/>
    <property type="molecule type" value="Genomic_DNA"/>
</dbReference>
<dbReference type="SMART" id="SM00032">
    <property type="entry name" value="CCP"/>
    <property type="match status" value="1"/>
</dbReference>
<name>A0AAV5W0A3_9BILA</name>
<reference evidence="4" key="1">
    <citation type="submission" date="2023-10" db="EMBL/GenBank/DDBJ databases">
        <title>Genome assembly of Pristionchus species.</title>
        <authorList>
            <person name="Yoshida K."/>
            <person name="Sommer R.J."/>
        </authorList>
    </citation>
    <scope>NUCLEOTIDE SEQUENCE</scope>
    <source>
        <strain evidence="4">RS5133</strain>
    </source>
</reference>
<gene>
    <name evidence="4" type="ORF">PFISCL1PPCAC_16606</name>
</gene>
<evidence type="ECO:0000313" key="4">
    <source>
        <dbReference type="EMBL" id="GMT25309.1"/>
    </source>
</evidence>
<dbReference type="Gene3D" id="2.10.70.10">
    <property type="entry name" value="Complement Module, domain 1"/>
    <property type="match status" value="1"/>
</dbReference>
<protein>
    <recommendedName>
        <fullName evidence="3">Sushi domain-containing protein</fullName>
    </recommendedName>
</protein>
<dbReference type="PROSITE" id="PS50923">
    <property type="entry name" value="SUSHI"/>
    <property type="match status" value="1"/>
</dbReference>
<dbReference type="InterPro" id="IPR000436">
    <property type="entry name" value="Sushi_SCR_CCP_dom"/>
</dbReference>
<proteinExistence type="predicted"/>
<comment type="caution">
    <text evidence="4">The sequence shown here is derived from an EMBL/GenBank/DDBJ whole genome shotgun (WGS) entry which is preliminary data.</text>
</comment>